<keyword evidence="2" id="KW-0732">Signal</keyword>
<sequence length="490" mass="52350">MKRLGWLLLLFATLVVPAYAHVGNKDVFEQVTAGPYKLFVTIRTPTVIPGVATIEVRSNGAAVNSLSITPLMLTGEASKHPPTPDPLKRSADDPAFFTGSLWIMASGSWQVRLGIDGASGPATTSIPVAAAPTVILHMQRPMGVMLGILGIVLVLGMVGIVAAAVRESRLVPGQQPDGARRRLALISSSIAFVVVCGVVYLGGRWWNVEATGYAADLYHSSELRPTLTGNTLDLLIGNPDDDAPDKWRAQKNADLLLDHGHVMHLYAIRMPEMDAAFHLHPEPEGKQGLRDTLPSMPPGTYKLFADIVHRNGFPETETSTLTVPAGMSTAPLSTEDASAAPPALSAGDLGPSYKLPDGYRMVWDKPAEITASKAYAFRFTLLDPVGKPAADMKPYLGMAGHAAFVKSDGTTFAHTHPEGSAAMPAMMLANPQEQGVGDMDSMPGMEMSSEAISPTVEFPYGFPSPGRYRIFIQMKHGATVETGVFDAEVR</sequence>
<name>A0A7W8E916_9BACT</name>
<dbReference type="Proteomes" id="UP000584867">
    <property type="component" value="Unassembled WGS sequence"/>
</dbReference>
<keyword evidence="1" id="KW-0472">Membrane</keyword>
<evidence type="ECO:0008006" key="5">
    <source>
        <dbReference type="Google" id="ProtNLM"/>
    </source>
</evidence>
<evidence type="ECO:0000313" key="4">
    <source>
        <dbReference type="Proteomes" id="UP000584867"/>
    </source>
</evidence>
<feature type="signal peptide" evidence="2">
    <location>
        <begin position="1"/>
        <end position="20"/>
    </location>
</feature>
<accession>A0A7W8E916</accession>
<organism evidence="3 4">
    <name type="scientific">Granulicella mallensis</name>
    <dbReference type="NCBI Taxonomy" id="940614"/>
    <lineage>
        <taxon>Bacteria</taxon>
        <taxon>Pseudomonadati</taxon>
        <taxon>Acidobacteriota</taxon>
        <taxon>Terriglobia</taxon>
        <taxon>Terriglobales</taxon>
        <taxon>Acidobacteriaceae</taxon>
        <taxon>Granulicella</taxon>
    </lineage>
</organism>
<evidence type="ECO:0000256" key="1">
    <source>
        <dbReference type="SAM" id="Phobius"/>
    </source>
</evidence>
<feature type="transmembrane region" description="Helical" evidence="1">
    <location>
        <begin position="183"/>
        <end position="206"/>
    </location>
</feature>
<proteinExistence type="predicted"/>
<protein>
    <recommendedName>
        <fullName evidence="5">YtkA-like domain-containing protein</fullName>
    </recommendedName>
</protein>
<evidence type="ECO:0000313" key="3">
    <source>
        <dbReference type="EMBL" id="MBB5063196.1"/>
    </source>
</evidence>
<keyword evidence="1" id="KW-0812">Transmembrane</keyword>
<dbReference type="EMBL" id="JACHIO010000005">
    <property type="protein sequence ID" value="MBB5063196.1"/>
    <property type="molecule type" value="Genomic_DNA"/>
</dbReference>
<feature type="transmembrane region" description="Helical" evidence="1">
    <location>
        <begin position="142"/>
        <end position="163"/>
    </location>
</feature>
<keyword evidence="1" id="KW-1133">Transmembrane helix</keyword>
<gene>
    <name evidence="3" type="ORF">HDF15_001536</name>
</gene>
<evidence type="ECO:0000256" key="2">
    <source>
        <dbReference type="SAM" id="SignalP"/>
    </source>
</evidence>
<reference evidence="3 4" key="1">
    <citation type="submission" date="2020-08" db="EMBL/GenBank/DDBJ databases">
        <title>Genomic Encyclopedia of Type Strains, Phase IV (KMG-V): Genome sequencing to study the core and pangenomes of soil and plant-associated prokaryotes.</title>
        <authorList>
            <person name="Whitman W."/>
        </authorList>
    </citation>
    <scope>NUCLEOTIDE SEQUENCE [LARGE SCALE GENOMIC DNA]</scope>
    <source>
        <strain evidence="3 4">X5P3</strain>
    </source>
</reference>
<feature type="chain" id="PRO_5030792752" description="YtkA-like domain-containing protein" evidence="2">
    <location>
        <begin position="21"/>
        <end position="490"/>
    </location>
</feature>
<comment type="caution">
    <text evidence="3">The sequence shown here is derived from an EMBL/GenBank/DDBJ whole genome shotgun (WGS) entry which is preliminary data.</text>
</comment>
<dbReference type="RefSeq" id="WP_184254160.1">
    <property type="nucleotide sequence ID" value="NZ_JACHIO010000005.1"/>
</dbReference>
<dbReference type="AlphaFoldDB" id="A0A7W8E916"/>